<evidence type="ECO:0000313" key="4">
    <source>
        <dbReference type="EMBL" id="MEU8135658.1"/>
    </source>
</evidence>
<evidence type="ECO:0000256" key="1">
    <source>
        <dbReference type="ARBA" id="ARBA00008898"/>
    </source>
</evidence>
<keyword evidence="5" id="KW-1185">Reference proteome</keyword>
<dbReference type="InterPro" id="IPR012349">
    <property type="entry name" value="Split_barrel_FMN-bd"/>
</dbReference>
<protein>
    <submittedName>
        <fullName evidence="4">Flavin reductase family protein</fullName>
        <ecNumber evidence="4">1.-.-.-</ecNumber>
    </submittedName>
</protein>
<dbReference type="Pfam" id="PF01613">
    <property type="entry name" value="Flavin_Reduct"/>
    <property type="match status" value="1"/>
</dbReference>
<sequence>MSSGAAMSSVTIDPARMRNVMGHFATGVTVITAVHEGAPVGMACQSFTSLSLEPAYISFAPALTSTTWPRIREAGSFVVNVLAEDQQDVCRAMGRSGGDKFADVAWDKGGNGAPRLAGSIAWIEADVEHILPGGDHEIVIGRVSALEVPRDAAPLLFFRGAYAGLTG</sequence>
<dbReference type="SMART" id="SM00903">
    <property type="entry name" value="Flavin_Reduct"/>
    <property type="match status" value="1"/>
</dbReference>
<dbReference type="Proteomes" id="UP001551482">
    <property type="component" value="Unassembled WGS sequence"/>
</dbReference>
<comment type="caution">
    <text evidence="4">The sequence shown here is derived from an EMBL/GenBank/DDBJ whole genome shotgun (WGS) entry which is preliminary data.</text>
</comment>
<accession>A0ABV3DIT0</accession>
<evidence type="ECO:0000313" key="5">
    <source>
        <dbReference type="Proteomes" id="UP001551482"/>
    </source>
</evidence>
<gene>
    <name evidence="4" type="ORF">AB0C36_19325</name>
</gene>
<dbReference type="Gene3D" id="2.30.110.10">
    <property type="entry name" value="Electron Transport, Fmn-binding Protein, Chain A"/>
    <property type="match status" value="1"/>
</dbReference>
<dbReference type="PANTHER" id="PTHR30466">
    <property type="entry name" value="FLAVIN REDUCTASE"/>
    <property type="match status" value="1"/>
</dbReference>
<dbReference type="SUPFAM" id="SSF50475">
    <property type="entry name" value="FMN-binding split barrel"/>
    <property type="match status" value="1"/>
</dbReference>
<feature type="domain" description="Flavin reductase like" evidence="3">
    <location>
        <begin position="21"/>
        <end position="164"/>
    </location>
</feature>
<comment type="similarity">
    <text evidence="1">Belongs to the non-flavoprotein flavin reductase family.</text>
</comment>
<dbReference type="GO" id="GO:0016491">
    <property type="term" value="F:oxidoreductase activity"/>
    <property type="evidence" value="ECO:0007669"/>
    <property type="project" value="UniProtKB-KW"/>
</dbReference>
<dbReference type="PANTHER" id="PTHR30466:SF11">
    <property type="entry name" value="FLAVIN-DEPENDENT MONOOXYGENASE, REDUCTASE SUBUNIT HSAB"/>
    <property type="match status" value="1"/>
</dbReference>
<reference evidence="4 5" key="1">
    <citation type="submission" date="2024-06" db="EMBL/GenBank/DDBJ databases">
        <title>The Natural Products Discovery Center: Release of the First 8490 Sequenced Strains for Exploring Actinobacteria Biosynthetic Diversity.</title>
        <authorList>
            <person name="Kalkreuter E."/>
            <person name="Kautsar S.A."/>
            <person name="Yang D."/>
            <person name="Bader C.D."/>
            <person name="Teijaro C.N."/>
            <person name="Fluegel L."/>
            <person name="Davis C.M."/>
            <person name="Simpson J.R."/>
            <person name="Lauterbach L."/>
            <person name="Steele A.D."/>
            <person name="Gui C."/>
            <person name="Meng S."/>
            <person name="Li G."/>
            <person name="Viehrig K."/>
            <person name="Ye F."/>
            <person name="Su P."/>
            <person name="Kiefer A.F."/>
            <person name="Nichols A."/>
            <person name="Cepeda A.J."/>
            <person name="Yan W."/>
            <person name="Fan B."/>
            <person name="Jiang Y."/>
            <person name="Adhikari A."/>
            <person name="Zheng C.-J."/>
            <person name="Schuster L."/>
            <person name="Cowan T.M."/>
            <person name="Smanski M.J."/>
            <person name="Chevrette M.G."/>
            <person name="De Carvalho L.P.S."/>
            <person name="Shen B."/>
        </authorList>
    </citation>
    <scope>NUCLEOTIDE SEQUENCE [LARGE SCALE GENOMIC DNA]</scope>
    <source>
        <strain evidence="4 5">NPDC048946</strain>
    </source>
</reference>
<keyword evidence="2 4" id="KW-0560">Oxidoreductase</keyword>
<name>A0ABV3DIT0_9ACTN</name>
<evidence type="ECO:0000259" key="3">
    <source>
        <dbReference type="SMART" id="SM00903"/>
    </source>
</evidence>
<dbReference type="InterPro" id="IPR002563">
    <property type="entry name" value="Flavin_Rdtase-like_dom"/>
</dbReference>
<dbReference type="InterPro" id="IPR050268">
    <property type="entry name" value="NADH-dep_flavin_reductase"/>
</dbReference>
<organism evidence="4 5">
    <name type="scientific">Streptodolium elevatio</name>
    <dbReference type="NCBI Taxonomy" id="3157996"/>
    <lineage>
        <taxon>Bacteria</taxon>
        <taxon>Bacillati</taxon>
        <taxon>Actinomycetota</taxon>
        <taxon>Actinomycetes</taxon>
        <taxon>Kitasatosporales</taxon>
        <taxon>Streptomycetaceae</taxon>
        <taxon>Streptodolium</taxon>
    </lineage>
</organism>
<dbReference type="RefSeq" id="WP_358355579.1">
    <property type="nucleotide sequence ID" value="NZ_JBEZFP010000047.1"/>
</dbReference>
<evidence type="ECO:0000256" key="2">
    <source>
        <dbReference type="ARBA" id="ARBA00023002"/>
    </source>
</evidence>
<dbReference type="EC" id="1.-.-.-" evidence="4"/>
<proteinExistence type="inferred from homology"/>
<dbReference type="EMBL" id="JBEZFP010000047">
    <property type="protein sequence ID" value="MEU8135658.1"/>
    <property type="molecule type" value="Genomic_DNA"/>
</dbReference>